<dbReference type="Pfam" id="PF13539">
    <property type="entry name" value="Peptidase_M15_4"/>
    <property type="match status" value="1"/>
</dbReference>
<accession>A0A401LGC2</accession>
<name>A0A401LGC2_9FIRM</name>
<evidence type="ECO:0000259" key="1">
    <source>
        <dbReference type="Pfam" id="PF13539"/>
    </source>
</evidence>
<dbReference type="EMBL" id="BHVZ01000014">
    <property type="protein sequence ID" value="GCB30562.1"/>
    <property type="molecule type" value="Genomic_DNA"/>
</dbReference>
<proteinExistence type="predicted"/>
<keyword evidence="3" id="KW-1185">Reference proteome</keyword>
<evidence type="ECO:0000313" key="2">
    <source>
        <dbReference type="EMBL" id="GCB30562.1"/>
    </source>
</evidence>
<dbReference type="OrthoDB" id="1851050at2"/>
<protein>
    <recommendedName>
        <fullName evidence="1">Peptidase M15C domain-containing protein</fullName>
    </recommendedName>
</protein>
<dbReference type="GO" id="GO:0008233">
    <property type="term" value="F:peptidase activity"/>
    <property type="evidence" value="ECO:0007669"/>
    <property type="project" value="InterPro"/>
</dbReference>
<dbReference type="InterPro" id="IPR039561">
    <property type="entry name" value="Peptidase_M15C"/>
</dbReference>
<dbReference type="Proteomes" id="UP000287361">
    <property type="component" value="Unassembled WGS sequence"/>
</dbReference>
<sequence>MANETKACRDIGALLPAAQAACRAFLRECEKEGLPVLITETYRTQERQDYLYAQGRTRAGTIVTWTRKSRHTGRLAWDICKNVKGQEYADAAFFDRCGRIAARLGITWGGRWDTPDRSHFEVTSDWKEKRETEMEKRYETLAEVPSWARELVQEMLTRGCFADPHRLHLSEDMLRTMALTDRLLKAREGRK</sequence>
<evidence type="ECO:0000313" key="3">
    <source>
        <dbReference type="Proteomes" id="UP000287361"/>
    </source>
</evidence>
<feature type="domain" description="Peptidase M15C" evidence="1">
    <location>
        <begin position="67"/>
        <end position="122"/>
    </location>
</feature>
<dbReference type="InterPro" id="IPR009045">
    <property type="entry name" value="Zn_M74/Hedgehog-like"/>
</dbReference>
<gene>
    <name evidence="2" type="ORF">KGMB03357_22230</name>
</gene>
<organism evidence="2 3">
    <name type="scientific">Anaerotignum faecicola</name>
    <dbReference type="NCBI Taxonomy" id="2358141"/>
    <lineage>
        <taxon>Bacteria</taxon>
        <taxon>Bacillati</taxon>
        <taxon>Bacillota</taxon>
        <taxon>Clostridia</taxon>
        <taxon>Lachnospirales</taxon>
        <taxon>Anaerotignaceae</taxon>
        <taxon>Anaerotignum</taxon>
    </lineage>
</organism>
<dbReference type="Gene3D" id="3.30.1380.10">
    <property type="match status" value="1"/>
</dbReference>
<dbReference type="SUPFAM" id="SSF55166">
    <property type="entry name" value="Hedgehog/DD-peptidase"/>
    <property type="match status" value="1"/>
</dbReference>
<reference evidence="2 3" key="1">
    <citation type="submission" date="2018-10" db="EMBL/GenBank/DDBJ databases">
        <title>Draft Genome Sequence of Anaerotignum sp. KCTC 15736.</title>
        <authorList>
            <person name="Choi S.H."/>
            <person name="Kim J.S."/>
            <person name="Kang S.W."/>
            <person name="Lee J.S."/>
            <person name="Park S.H."/>
        </authorList>
    </citation>
    <scope>NUCLEOTIDE SEQUENCE [LARGE SCALE GENOMIC DNA]</scope>
    <source>
        <strain evidence="2 3">KCTC 15736</strain>
    </source>
</reference>
<dbReference type="AlphaFoldDB" id="A0A401LGC2"/>
<comment type="caution">
    <text evidence="2">The sequence shown here is derived from an EMBL/GenBank/DDBJ whole genome shotgun (WGS) entry which is preliminary data.</text>
</comment>
<dbReference type="CDD" id="cd14845">
    <property type="entry name" value="L-Ala-D-Glu_peptidase_like"/>
    <property type="match status" value="1"/>
</dbReference>